<feature type="compositionally biased region" description="Pro residues" evidence="1">
    <location>
        <begin position="27"/>
        <end position="46"/>
    </location>
</feature>
<keyword evidence="3" id="KW-1185">Reference proteome</keyword>
<evidence type="ECO:0008006" key="4">
    <source>
        <dbReference type="Google" id="ProtNLM"/>
    </source>
</evidence>
<feature type="region of interest" description="Disordered" evidence="1">
    <location>
        <begin position="16"/>
        <end position="46"/>
    </location>
</feature>
<name>A0A5E4Q9E9_9NEOP</name>
<dbReference type="Proteomes" id="UP000324832">
    <property type="component" value="Unassembled WGS sequence"/>
</dbReference>
<protein>
    <recommendedName>
        <fullName evidence="4">BESS domain-containing protein</fullName>
    </recommendedName>
</protein>
<feature type="compositionally biased region" description="Polar residues" evidence="1">
    <location>
        <begin position="16"/>
        <end position="26"/>
    </location>
</feature>
<evidence type="ECO:0000313" key="3">
    <source>
        <dbReference type="Proteomes" id="UP000324832"/>
    </source>
</evidence>
<accession>A0A5E4Q9E9</accession>
<reference evidence="2 3" key="1">
    <citation type="submission" date="2017-07" db="EMBL/GenBank/DDBJ databases">
        <authorList>
            <person name="Talla V."/>
            <person name="Backstrom N."/>
        </authorList>
    </citation>
    <scope>NUCLEOTIDE SEQUENCE [LARGE SCALE GENOMIC DNA]</scope>
</reference>
<evidence type="ECO:0000256" key="1">
    <source>
        <dbReference type="SAM" id="MobiDB-lite"/>
    </source>
</evidence>
<proteinExistence type="predicted"/>
<organism evidence="2 3">
    <name type="scientific">Leptidea sinapis</name>
    <dbReference type="NCBI Taxonomy" id="189913"/>
    <lineage>
        <taxon>Eukaryota</taxon>
        <taxon>Metazoa</taxon>
        <taxon>Ecdysozoa</taxon>
        <taxon>Arthropoda</taxon>
        <taxon>Hexapoda</taxon>
        <taxon>Insecta</taxon>
        <taxon>Pterygota</taxon>
        <taxon>Neoptera</taxon>
        <taxon>Endopterygota</taxon>
        <taxon>Lepidoptera</taxon>
        <taxon>Glossata</taxon>
        <taxon>Ditrysia</taxon>
        <taxon>Papilionoidea</taxon>
        <taxon>Pieridae</taxon>
        <taxon>Dismorphiinae</taxon>
        <taxon>Leptidea</taxon>
    </lineage>
</organism>
<sequence length="159" mass="17637">MASLLSCNDPQATTSNLHYNAISPQPASSPPLPTMPTQPIGLPTPNPMRIKETDIIERKGNSGLYGEALLTLQATKERKSKTQDPEDEITIFGHYIAAQMRKFQPVLQSKLKLDIQTLLCKYEIDNLEYTSRSASSRNSVNFNINTLLNDESSSRSSPI</sequence>
<evidence type="ECO:0000313" key="2">
    <source>
        <dbReference type="EMBL" id="VVC94924.1"/>
    </source>
</evidence>
<dbReference type="EMBL" id="FZQP02002159">
    <property type="protein sequence ID" value="VVC94924.1"/>
    <property type="molecule type" value="Genomic_DNA"/>
</dbReference>
<gene>
    <name evidence="2" type="ORF">LSINAPIS_LOCUS6759</name>
</gene>
<dbReference type="AlphaFoldDB" id="A0A5E4Q9E9"/>